<proteinExistence type="inferred from homology"/>
<dbReference type="InterPro" id="IPR036881">
    <property type="entry name" value="Glyco_hydro_3_C_sf"/>
</dbReference>
<dbReference type="InterPro" id="IPR013783">
    <property type="entry name" value="Ig-like_fold"/>
</dbReference>
<dbReference type="Gene3D" id="3.40.50.1700">
    <property type="entry name" value="Glycoside hydrolase family 3 C-terminal domain"/>
    <property type="match status" value="1"/>
</dbReference>
<dbReference type="RefSeq" id="XP_062882550.1">
    <property type="nucleotide sequence ID" value="XM_063026595.1"/>
</dbReference>
<evidence type="ECO:0000256" key="7">
    <source>
        <dbReference type="RuleBase" id="RU361161"/>
    </source>
</evidence>
<dbReference type="FunFam" id="3.20.20.300:FF:000006">
    <property type="entry name" value="Beta-glucosidase H"/>
    <property type="match status" value="1"/>
</dbReference>
<dbReference type="SMART" id="SM01217">
    <property type="entry name" value="Fn3_like"/>
    <property type="match status" value="1"/>
</dbReference>
<dbReference type="InterPro" id="IPR011658">
    <property type="entry name" value="PA14_dom"/>
</dbReference>
<dbReference type="EMBL" id="CP025766">
    <property type="protein sequence ID" value="KGB76680.1"/>
    <property type="molecule type" value="Genomic_DNA"/>
</dbReference>
<dbReference type="SUPFAM" id="SSF52279">
    <property type="entry name" value="Beta-D-glucan exohydrolase, C-terminal domain"/>
    <property type="match status" value="1"/>
</dbReference>
<dbReference type="GO" id="GO:0030245">
    <property type="term" value="P:cellulose catabolic process"/>
    <property type="evidence" value="ECO:0007669"/>
    <property type="project" value="UniProtKB-UniPathway"/>
</dbReference>
<reference evidence="9 10" key="1">
    <citation type="journal article" date="2011" name="MBio">
        <title>Genome variation in Cryptococcus gattii, an emerging pathogen of immunocompetent hosts.</title>
        <authorList>
            <person name="D'Souza C.A."/>
            <person name="Kronstad J.W."/>
            <person name="Taylor G."/>
            <person name="Warren R."/>
            <person name="Yuen M."/>
            <person name="Hu G."/>
            <person name="Jung W.H."/>
            <person name="Sham A."/>
            <person name="Kidd S.E."/>
            <person name="Tangen K."/>
            <person name="Lee N."/>
            <person name="Zeilmaker T."/>
            <person name="Sawkins J."/>
            <person name="McVicker G."/>
            <person name="Shah S."/>
            <person name="Gnerre S."/>
            <person name="Griggs A."/>
            <person name="Zeng Q."/>
            <person name="Bartlett K."/>
            <person name="Li W."/>
            <person name="Wang X."/>
            <person name="Heitman J."/>
            <person name="Stajich J.E."/>
            <person name="Fraser J.A."/>
            <person name="Meyer W."/>
            <person name="Carter D."/>
            <person name="Schein J."/>
            <person name="Krzywinski M."/>
            <person name="Kwon-Chung K.J."/>
            <person name="Varma A."/>
            <person name="Wang J."/>
            <person name="Brunham R."/>
            <person name="Fyfe M."/>
            <person name="Ouellette B.F."/>
            <person name="Siddiqui A."/>
            <person name="Marra M."/>
            <person name="Jones S."/>
            <person name="Holt R."/>
            <person name="Birren B.W."/>
            <person name="Galagan J.E."/>
            <person name="Cuomo C.A."/>
        </authorList>
    </citation>
    <scope>NUCLEOTIDE SEQUENCE [LARGE SCALE GENOMIC DNA]</scope>
    <source>
        <strain evidence="9 10">R265</strain>
    </source>
</reference>
<evidence type="ECO:0000256" key="5">
    <source>
        <dbReference type="ARBA" id="ARBA00023277"/>
    </source>
</evidence>
<dbReference type="HOGENOM" id="CLU_004542_4_0_1"/>
<dbReference type="KEGG" id="cdeu:CNBG_2518"/>
<organism evidence="9 10">
    <name type="scientific">Cryptococcus deuterogattii (strain R265)</name>
    <name type="common">Cryptococcus gattii VGII (strain R265)</name>
    <dbReference type="NCBI Taxonomy" id="294750"/>
    <lineage>
        <taxon>Eukaryota</taxon>
        <taxon>Fungi</taxon>
        <taxon>Dikarya</taxon>
        <taxon>Basidiomycota</taxon>
        <taxon>Agaricomycotina</taxon>
        <taxon>Tremellomycetes</taxon>
        <taxon>Tremellales</taxon>
        <taxon>Cryptococcaceae</taxon>
        <taxon>Cryptococcus</taxon>
        <taxon>Cryptococcus gattii species complex</taxon>
    </lineage>
</organism>
<dbReference type="Gene3D" id="2.60.120.260">
    <property type="entry name" value="Galactose-binding domain-like"/>
    <property type="match status" value="1"/>
</dbReference>
<dbReference type="SMART" id="SM00758">
    <property type="entry name" value="PA14"/>
    <property type="match status" value="1"/>
</dbReference>
<dbReference type="GeneID" id="88178869"/>
<evidence type="ECO:0000256" key="1">
    <source>
        <dbReference type="ARBA" id="ARBA00000448"/>
    </source>
</evidence>
<evidence type="ECO:0000256" key="4">
    <source>
        <dbReference type="ARBA" id="ARBA00022801"/>
    </source>
</evidence>
<comment type="pathway">
    <text evidence="7">Glycan metabolism; cellulose degradation.</text>
</comment>
<gene>
    <name evidence="9" type="ORF">CNBG_2518</name>
</gene>
<dbReference type="OMA" id="QIHYRED"/>
<dbReference type="Gene3D" id="2.60.40.10">
    <property type="entry name" value="Immunoglobulins"/>
    <property type="match status" value="1"/>
</dbReference>
<dbReference type="STRING" id="294750.A0A095C7L9"/>
<evidence type="ECO:0000313" key="10">
    <source>
        <dbReference type="Proteomes" id="UP000029445"/>
    </source>
</evidence>
<dbReference type="UniPathway" id="UPA00696"/>
<dbReference type="Pfam" id="PF01915">
    <property type="entry name" value="Glyco_hydro_3_C"/>
    <property type="match status" value="1"/>
</dbReference>
<sequence>MPTNNADLDRSFLTANIDDLLKQLTTEEKISLLAGKDWWNTVPIPRLNIPSIKMSDGPGGARGDSFYHMTPASALPSATSLASTFSPDLVHSAGSLLALETLARNAVCLLAPTINIQRSPLGGRAFESYSEDPTLSGLIAAAYVTGLQEGGVSAAIKHFVGNDQEHERMGEDSIIAPRALREIYLRPFQIALKKSKPQAFMTAYNKLNGTHCSENGWLLEELLRKEWGFDGLVMSDWFGTYSVSESINAGLNLEMPGATRWRPNGLVTHLIKAHKIDPRQLDKVAGGVLRWVQKLAKKNEELVYSLPGKERTRTEDQAEDAEFLRRLAGESIVLLKNEMDVLPIRGHKKIAVIGPNAKAKVLTGGGSAQLRSAWSSTPWQGLSDNAPEGVEISYSLGCYSSKFLPILDDNFTCPDGSSGFQLSHFPITSSGDKAEEPVHVETWDTSDMFLADFTAPGLTEKYFTQLDAVWTPVEDGEYEFGVIVTGKGWLWVDGELVIDGSREEERSSSFFGSGTRELKGRTKVKKNRRYDIRLLHDTRPYSVSNLITPIVSAGMRLGYRQIISTSTLLSKTVSLAASSDIALLVVGLNSDWESEGYDRPNLSLPMDTDELVSAVAEANPNTIVVIQAGSAVSMPWLNKVKGVVFAWYLGNETGNAIADIIYGYTNPSGRLPITFPRRELDIAANLNYKSARTKTYYDEGIWVGYKHFNARGIDPLFPFGHGISYTTFVYSDLHISQLPESPKNVGADGWKMDVEVQVKNTGKEEGAHTIMFWLSPPPESPSGLKHPEWTLQGFQKVYSLKPGEKRKVKVTFDKYAISHWDELWNTWRAELGEWAVRVGVDAQNISGEKATFRVEDDLEWRGL</sequence>
<dbReference type="PROSITE" id="PS00775">
    <property type="entry name" value="GLYCOSYL_HYDROL_F3"/>
    <property type="match status" value="1"/>
</dbReference>
<dbReference type="InterPro" id="IPR001764">
    <property type="entry name" value="Glyco_hydro_3_N"/>
</dbReference>
<dbReference type="SUPFAM" id="SSF51445">
    <property type="entry name" value="(Trans)glycosidases"/>
    <property type="match status" value="1"/>
</dbReference>
<feature type="domain" description="PA14" evidence="8">
    <location>
        <begin position="415"/>
        <end position="573"/>
    </location>
</feature>
<name>A0A095C7L9_CRYD2</name>
<protein>
    <recommendedName>
        <fullName evidence="3 7">beta-glucosidase</fullName>
        <ecNumber evidence="3 7">3.2.1.21</ecNumber>
    </recommendedName>
</protein>
<dbReference type="AlphaFoldDB" id="A0A095C7L9"/>
<comment type="similarity">
    <text evidence="2 7">Belongs to the glycosyl hydrolase 3 family.</text>
</comment>
<keyword evidence="7" id="KW-0624">Polysaccharide degradation</keyword>
<dbReference type="OrthoDB" id="47059at2759"/>
<evidence type="ECO:0000256" key="6">
    <source>
        <dbReference type="ARBA" id="ARBA00023295"/>
    </source>
</evidence>
<dbReference type="EC" id="3.2.1.21" evidence="3 7"/>
<dbReference type="InterPro" id="IPR026891">
    <property type="entry name" value="Fn3-like"/>
</dbReference>
<evidence type="ECO:0000313" key="9">
    <source>
        <dbReference type="EMBL" id="KGB76680.1"/>
    </source>
</evidence>
<evidence type="ECO:0000256" key="3">
    <source>
        <dbReference type="ARBA" id="ARBA00012744"/>
    </source>
</evidence>
<dbReference type="InterPro" id="IPR050288">
    <property type="entry name" value="Cellulose_deg_GH3"/>
</dbReference>
<keyword evidence="10" id="KW-1185">Reference proteome</keyword>
<evidence type="ECO:0000256" key="2">
    <source>
        <dbReference type="ARBA" id="ARBA00005336"/>
    </source>
</evidence>
<dbReference type="InterPro" id="IPR036962">
    <property type="entry name" value="Glyco_hydro_3_N_sf"/>
</dbReference>
<dbReference type="InterPro" id="IPR017853">
    <property type="entry name" value="GH"/>
</dbReference>
<keyword evidence="6 7" id="KW-0326">Glycosidase</keyword>
<dbReference type="PANTHER" id="PTHR42715">
    <property type="entry name" value="BETA-GLUCOSIDASE"/>
    <property type="match status" value="1"/>
</dbReference>
<dbReference type="PANTHER" id="PTHR42715:SF10">
    <property type="entry name" value="BETA-GLUCOSIDASE"/>
    <property type="match status" value="1"/>
</dbReference>
<dbReference type="PROSITE" id="PS51820">
    <property type="entry name" value="PA14"/>
    <property type="match status" value="1"/>
</dbReference>
<dbReference type="InterPro" id="IPR002772">
    <property type="entry name" value="Glyco_hydro_3_C"/>
</dbReference>
<keyword evidence="5 7" id="KW-0119">Carbohydrate metabolism</keyword>
<dbReference type="VEuPathDB" id="FungiDB:CNBG_2518"/>
<comment type="catalytic activity">
    <reaction evidence="1 7">
        <text>Hydrolysis of terminal, non-reducing beta-D-glucosyl residues with release of beta-D-glucose.</text>
        <dbReference type="EC" id="3.2.1.21"/>
    </reaction>
</comment>
<reference evidence="9 10" key="2">
    <citation type="journal article" date="2018" name="Proc. Natl. Acad. Sci.">
        <title>RNAi is a critical determinant of centromere evolution in closely related fungi.</title>
        <authorList>
            <person name="Yadav V."/>
            <person name="Sun S."/>
            <person name="Billmyre R.B."/>
            <person name="Thimmappa B.C."/>
            <person name="Shea T."/>
            <person name="Lintner R."/>
            <person name="Bakkeren G."/>
            <person name="Cuomo C.A."/>
            <person name="Heitman J."/>
            <person name="Sanyal K."/>
        </authorList>
    </citation>
    <scope>NUCLEOTIDE SEQUENCE [LARGE SCALE GENOMIC DNA]</scope>
    <source>
        <strain evidence="9 10">R265</strain>
    </source>
</reference>
<dbReference type="Pfam" id="PF07691">
    <property type="entry name" value="PA14"/>
    <property type="match status" value="1"/>
</dbReference>
<dbReference type="Pfam" id="PF14310">
    <property type="entry name" value="Fn3-like"/>
    <property type="match status" value="1"/>
</dbReference>
<dbReference type="InterPro" id="IPR019800">
    <property type="entry name" value="Glyco_hydro_3_AS"/>
</dbReference>
<dbReference type="PRINTS" id="PR00133">
    <property type="entry name" value="GLHYDRLASE3"/>
</dbReference>
<dbReference type="GO" id="GO:0008422">
    <property type="term" value="F:beta-glucosidase activity"/>
    <property type="evidence" value="ECO:0007669"/>
    <property type="project" value="UniProtKB-EC"/>
</dbReference>
<accession>A0A095C7L9</accession>
<keyword evidence="4 7" id="KW-0378">Hydrolase</keyword>
<dbReference type="FunFam" id="2.60.40.10:FF:002799">
    <property type="entry name" value="Beta-glucosidase, putative"/>
    <property type="match status" value="1"/>
</dbReference>
<dbReference type="InterPro" id="IPR037524">
    <property type="entry name" value="PA14/GLEYA"/>
</dbReference>
<dbReference type="Proteomes" id="UP000029445">
    <property type="component" value="Chromosome 8"/>
</dbReference>
<dbReference type="Gene3D" id="3.20.20.300">
    <property type="entry name" value="Glycoside hydrolase, family 3, N-terminal domain"/>
    <property type="match status" value="1"/>
</dbReference>
<dbReference type="Pfam" id="PF00933">
    <property type="entry name" value="Glyco_hydro_3"/>
    <property type="match status" value="1"/>
</dbReference>
<evidence type="ECO:0000259" key="8">
    <source>
        <dbReference type="PROSITE" id="PS51820"/>
    </source>
</evidence>